<feature type="non-terminal residue" evidence="5">
    <location>
        <position position="1"/>
    </location>
</feature>
<feature type="compositionally biased region" description="Polar residues" evidence="2">
    <location>
        <begin position="289"/>
        <end position="299"/>
    </location>
</feature>
<dbReference type="PANTHER" id="PTHR46766:SF1">
    <property type="entry name" value="GLUTAMINE-RICH PROTEIN 2"/>
    <property type="match status" value="1"/>
</dbReference>
<dbReference type="PANTHER" id="PTHR46766">
    <property type="entry name" value="GLUTAMINE-RICH PROTEIN 2"/>
    <property type="match status" value="1"/>
</dbReference>
<dbReference type="Pfam" id="PF00823">
    <property type="entry name" value="PPE"/>
    <property type="match status" value="1"/>
</dbReference>
<protein>
    <submittedName>
        <fullName evidence="5">PPE family protein</fullName>
    </submittedName>
</protein>
<dbReference type="Proteomes" id="UP000240988">
    <property type="component" value="Unassembled WGS sequence"/>
</dbReference>
<dbReference type="STRING" id="1841860.GCA_900157375_01966"/>
<feature type="region of interest" description="Disordered" evidence="2">
    <location>
        <begin position="289"/>
        <end position="308"/>
    </location>
</feature>
<dbReference type="InterPro" id="IPR000030">
    <property type="entry name" value="PPE_dom"/>
</dbReference>
<evidence type="ECO:0000313" key="5">
    <source>
        <dbReference type="EMBL" id="SPM34152.1"/>
    </source>
</evidence>
<dbReference type="SUPFAM" id="SSF140459">
    <property type="entry name" value="PE/PPE dimer-like"/>
    <property type="match status" value="1"/>
</dbReference>
<dbReference type="FunFam" id="1.20.1260.20:FF:000001">
    <property type="entry name" value="PPE family protein PPE41"/>
    <property type="match status" value="1"/>
</dbReference>
<dbReference type="AlphaFoldDB" id="A0A2U3NRL4"/>
<evidence type="ECO:0000313" key="6">
    <source>
        <dbReference type="Proteomes" id="UP000240988"/>
    </source>
</evidence>
<gene>
    <name evidence="5" type="ORF">MRAB57_1964</name>
</gene>
<dbReference type="Pfam" id="PF12484">
    <property type="entry name" value="PPE-SVP"/>
    <property type="match status" value="1"/>
</dbReference>
<dbReference type="InterPro" id="IPR038332">
    <property type="entry name" value="PPE_sf"/>
</dbReference>
<dbReference type="Gene3D" id="1.20.1260.20">
    <property type="entry name" value="PPE superfamily"/>
    <property type="match status" value="1"/>
</dbReference>
<accession>A0A2U3NRL4</accession>
<proteinExistence type="inferred from homology"/>
<evidence type="ECO:0000259" key="3">
    <source>
        <dbReference type="Pfam" id="PF00823"/>
    </source>
</evidence>
<sequence length="355" mass="35502">VIPTLDFAALAPEVNSGRMYSGTGPGPMLAAASAWNGLAAELRAAALGYRSVLEELSARWHGPSAAAMMAAAAPYVVWLNTAAAQAELTALQAEAAAAAHEAAFAATVPPTVVAANRTRLMMLIATNLLGQNTPAIAATEAAYAAMWAQDAAAMYGYAAASAAATELTRFDPPESTTNPAMAGWNPFAPGSASDTTGLNGLLNALFGTDTAFGQMVNSNILNTIFMPAFYMPSKYLGTATKLASLTQPAATAAAATANAAADALGSVAPVGNSVAAVIGQGARAGSLSVPSSWTASASQPGPPALAGAPVTVPAAEVESPPPIPGAARWGTQGEGRARPQYGFRVTFVARSPAAG</sequence>
<feature type="domain" description="PPE" evidence="3">
    <location>
        <begin position="6"/>
        <end position="168"/>
    </location>
</feature>
<organism evidence="5 6">
    <name type="scientific">Mycobacterium rhizamassiliense</name>
    <dbReference type="NCBI Taxonomy" id="1841860"/>
    <lineage>
        <taxon>Bacteria</taxon>
        <taxon>Bacillati</taxon>
        <taxon>Actinomycetota</taxon>
        <taxon>Actinomycetes</taxon>
        <taxon>Mycobacteriales</taxon>
        <taxon>Mycobacteriaceae</taxon>
        <taxon>Mycobacterium</taxon>
    </lineage>
</organism>
<feature type="domain" description="PPE family C-terminal" evidence="4">
    <location>
        <begin position="275"/>
        <end position="350"/>
    </location>
</feature>
<comment type="similarity">
    <text evidence="1">Belongs to the mycobacterial PPE family.</text>
</comment>
<evidence type="ECO:0000256" key="1">
    <source>
        <dbReference type="ARBA" id="ARBA00010652"/>
    </source>
</evidence>
<evidence type="ECO:0000256" key="2">
    <source>
        <dbReference type="SAM" id="MobiDB-lite"/>
    </source>
</evidence>
<dbReference type="GO" id="GO:0052572">
    <property type="term" value="P:response to host immune response"/>
    <property type="evidence" value="ECO:0007669"/>
    <property type="project" value="TreeGrafter"/>
</dbReference>
<name>A0A2U3NRL4_9MYCO</name>
<dbReference type="EMBL" id="FUFA01000004">
    <property type="protein sequence ID" value="SPM34152.1"/>
    <property type="molecule type" value="Genomic_DNA"/>
</dbReference>
<feature type="region of interest" description="Disordered" evidence="2">
    <location>
        <begin position="315"/>
        <end position="335"/>
    </location>
</feature>
<keyword evidence="6" id="KW-1185">Reference proteome</keyword>
<reference evidence="5 6" key="1">
    <citation type="submission" date="2017-01" db="EMBL/GenBank/DDBJ databases">
        <authorList>
            <consortium name="Urmite Genomes"/>
        </authorList>
    </citation>
    <scope>NUCLEOTIDE SEQUENCE [LARGE SCALE GENOMIC DNA]</scope>
    <source>
        <strain evidence="5 6">AB57</strain>
    </source>
</reference>
<dbReference type="InterPro" id="IPR022171">
    <property type="entry name" value="PPE_C"/>
</dbReference>
<evidence type="ECO:0000259" key="4">
    <source>
        <dbReference type="Pfam" id="PF12484"/>
    </source>
</evidence>